<dbReference type="Proteomes" id="UP000011014">
    <property type="component" value="Unassembled WGS sequence"/>
</dbReference>
<dbReference type="Pfam" id="PF13432">
    <property type="entry name" value="TPR_16"/>
    <property type="match status" value="1"/>
</dbReference>
<dbReference type="AlphaFoldDB" id="E4YM27"/>
<dbReference type="Gene3D" id="1.25.40.10">
    <property type="entry name" value="Tetratricopeptide repeat domain"/>
    <property type="match status" value="2"/>
</dbReference>
<keyword evidence="1" id="KW-0802">TPR repeat</keyword>
<dbReference type="InterPro" id="IPR011990">
    <property type="entry name" value="TPR-like_helical_dom_sf"/>
</dbReference>
<accession>E4YM27</accession>
<protein>
    <submittedName>
        <fullName evidence="3">Uncharacterized protein</fullName>
    </submittedName>
</protein>
<feature type="compositionally biased region" description="Basic residues" evidence="2">
    <location>
        <begin position="17"/>
        <end position="26"/>
    </location>
</feature>
<organism evidence="3">
    <name type="scientific">Oikopleura dioica</name>
    <name type="common">Tunicate</name>
    <dbReference type="NCBI Taxonomy" id="34765"/>
    <lineage>
        <taxon>Eukaryota</taxon>
        <taxon>Metazoa</taxon>
        <taxon>Chordata</taxon>
        <taxon>Tunicata</taxon>
        <taxon>Appendicularia</taxon>
        <taxon>Copelata</taxon>
        <taxon>Oikopleuridae</taxon>
        <taxon>Oikopleura</taxon>
    </lineage>
</organism>
<feature type="compositionally biased region" description="Polar residues" evidence="2">
    <location>
        <begin position="65"/>
        <end position="75"/>
    </location>
</feature>
<dbReference type="PANTHER" id="PTHR45153:SF1">
    <property type="entry name" value="TETRATRICOPEPTIDE REPEAT PROTEIN 16"/>
    <property type="match status" value="1"/>
</dbReference>
<dbReference type="PANTHER" id="PTHR45153">
    <property type="entry name" value="TETRATRICOPEPTIDE REPEAT PROTEIN 16"/>
    <property type="match status" value="1"/>
</dbReference>
<gene>
    <name evidence="3" type="ORF">GSOID_T00029550001</name>
</gene>
<dbReference type="EMBL" id="FN654795">
    <property type="protein sequence ID" value="CBY36538.1"/>
    <property type="molecule type" value="Genomic_DNA"/>
</dbReference>
<proteinExistence type="predicted"/>
<feature type="region of interest" description="Disordered" evidence="2">
    <location>
        <begin position="1"/>
        <end position="123"/>
    </location>
</feature>
<dbReference type="SUPFAM" id="SSF48452">
    <property type="entry name" value="TPR-like"/>
    <property type="match status" value="2"/>
</dbReference>
<dbReference type="PROSITE" id="PS50005">
    <property type="entry name" value="TPR"/>
    <property type="match status" value="1"/>
</dbReference>
<dbReference type="SMART" id="SM00028">
    <property type="entry name" value="TPR"/>
    <property type="match status" value="5"/>
</dbReference>
<evidence type="ECO:0000256" key="1">
    <source>
        <dbReference type="PROSITE-ProRule" id="PRU00339"/>
    </source>
</evidence>
<feature type="repeat" description="TPR" evidence="1">
    <location>
        <begin position="302"/>
        <end position="335"/>
    </location>
</feature>
<sequence length="729" mass="83889">MTGHLDIDDVVPLSSRKSSHCLRRPPNRTGEKSDDESPPERRSTVRQTVGEGARPSLQRRRMTIMSPNRASQGNRTSHRRSSIAGPVVNVVRAGSNVEPSLDSHKEESEETPENGSSSEEDEYGANDMDKIFSIQFMVSFDDVFSEFSLKHSTISSIEIMKKEIEDKFESKRASYSDIVLQIDPEIVAKKKSMLRLRREQLIKDVWDKQHPFRSQFARLREESLEKWRYEAQKALDDVEATRALQKIQKYLYYDSTDSSMMILKSMAFQMLNNNRVSSIAINRANELGVTEEQEKALTLSLAECEFKQAEKYVEEGNYSEAVQHYRKVHEIIPDFEDCLTCIVFLELDRGNTNAAMDLLLQQIQRHPDRMDLRILRTRQYLLNNRLVLCHEHLDALLATIPDHPEVIKMHEELESRGAKAENNCIIYFAAGHLKDALVYIGEAIAARPKLLRLYLLRAKIYRRLSCWTRSLEDLELIYKAEAVSLKREADSLIFCILNDAGVSACAAGNYDQAVRLFTAVLKYIKGERRVWVNRADCWFRLGEPMLAIQDYSEALNLADDEPICRIIRGRISVVYYELGTECFDQNNYGEADHHYSLAIEYHIHITYLIQRSKARILLGNEKGAKLDAIAAYKVDPYNRELIPLLARLFPTTGLPEVEDHLMRHFPLRETTLRAIKSHKKPSRTKICVEDFRKRIVSSTVKPLPPIRSQLSVTKELVKVADERNIKIKL</sequence>
<evidence type="ECO:0000313" key="3">
    <source>
        <dbReference type="EMBL" id="CBY36538.1"/>
    </source>
</evidence>
<feature type="compositionally biased region" description="Acidic residues" evidence="2">
    <location>
        <begin position="108"/>
        <end position="123"/>
    </location>
</feature>
<evidence type="ECO:0000256" key="2">
    <source>
        <dbReference type="SAM" id="MobiDB-lite"/>
    </source>
</evidence>
<name>E4YM27_OIKDI</name>
<dbReference type="InterPro" id="IPR019734">
    <property type="entry name" value="TPR_rpt"/>
</dbReference>
<reference evidence="3" key="1">
    <citation type="journal article" date="2010" name="Science">
        <title>Plasticity of animal genome architecture unmasked by rapid evolution of a pelagic tunicate.</title>
        <authorList>
            <person name="Denoeud F."/>
            <person name="Henriet S."/>
            <person name="Mungpakdee S."/>
            <person name="Aury J.M."/>
            <person name="Da Silva C."/>
            <person name="Brinkmann H."/>
            <person name="Mikhaleva J."/>
            <person name="Olsen L.C."/>
            <person name="Jubin C."/>
            <person name="Canestro C."/>
            <person name="Bouquet J.M."/>
            <person name="Danks G."/>
            <person name="Poulain J."/>
            <person name="Campsteijn C."/>
            <person name="Adamski M."/>
            <person name="Cross I."/>
            <person name="Yadetie F."/>
            <person name="Muffato M."/>
            <person name="Louis A."/>
            <person name="Butcher S."/>
            <person name="Tsagkogeorga G."/>
            <person name="Konrad A."/>
            <person name="Singh S."/>
            <person name="Jensen M.F."/>
            <person name="Cong E.H."/>
            <person name="Eikeseth-Otteraa H."/>
            <person name="Noel B."/>
            <person name="Anthouard V."/>
            <person name="Porcel B.M."/>
            <person name="Kachouri-Lafond R."/>
            <person name="Nishino A."/>
            <person name="Ugolini M."/>
            <person name="Chourrout P."/>
            <person name="Nishida H."/>
            <person name="Aasland R."/>
            <person name="Huzurbazar S."/>
            <person name="Westhof E."/>
            <person name="Delsuc F."/>
            <person name="Lehrach H."/>
            <person name="Reinhardt R."/>
            <person name="Weissenbach J."/>
            <person name="Roy S.W."/>
            <person name="Artiguenave F."/>
            <person name="Postlethwait J.H."/>
            <person name="Manak J.R."/>
            <person name="Thompson E.M."/>
            <person name="Jaillon O."/>
            <person name="Du Pasquier L."/>
            <person name="Boudinot P."/>
            <person name="Liberles D.A."/>
            <person name="Volff J.N."/>
            <person name="Philippe H."/>
            <person name="Lenhard B."/>
            <person name="Roest Crollius H."/>
            <person name="Wincker P."/>
            <person name="Chourrout D."/>
        </authorList>
    </citation>
    <scope>NUCLEOTIDE SEQUENCE [LARGE SCALE GENOMIC DNA]</scope>
</reference>